<sequence>MKCINKILLAAVFTSVSFVSFGSYAKPVTKPINVASQLKHDFSLDKKQQDFFKSMVIDLVANGFGKMNINKVKSYYNQDPELRFADADGPFHKGWDNYKVWLGKIFNGVVDKQKFLTRDVHSVRLSDDIVLTTLIIDNKTRLTSGELIDSAMRLSFIWMQSEGSWKIVHEHFSLWHGKLAGPMGYPDTGRQHIDLD</sequence>
<feature type="chain" id="PRO_5047487604" description="SnoaL-like domain-containing protein" evidence="1">
    <location>
        <begin position="26"/>
        <end position="196"/>
    </location>
</feature>
<name>A0ABS5I168_9GAMM</name>
<dbReference type="Proteomes" id="UP000811844">
    <property type="component" value="Unassembled WGS sequence"/>
</dbReference>
<dbReference type="EMBL" id="JAAIKR010000005">
    <property type="protein sequence ID" value="MBR9727774.1"/>
    <property type="molecule type" value="Genomic_DNA"/>
</dbReference>
<keyword evidence="4" id="KW-1185">Reference proteome</keyword>
<feature type="signal peptide" evidence="1">
    <location>
        <begin position="1"/>
        <end position="25"/>
    </location>
</feature>
<evidence type="ECO:0000259" key="2">
    <source>
        <dbReference type="Pfam" id="PF13474"/>
    </source>
</evidence>
<protein>
    <recommendedName>
        <fullName evidence="2">SnoaL-like domain-containing protein</fullName>
    </recommendedName>
</protein>
<comment type="caution">
    <text evidence="3">The sequence shown here is derived from an EMBL/GenBank/DDBJ whole genome shotgun (WGS) entry which is preliminary data.</text>
</comment>
<feature type="domain" description="SnoaL-like" evidence="2">
    <location>
        <begin position="64"/>
        <end position="174"/>
    </location>
</feature>
<dbReference type="Pfam" id="PF13474">
    <property type="entry name" value="SnoaL_3"/>
    <property type="match status" value="1"/>
</dbReference>
<gene>
    <name evidence="3" type="ORF">G3R48_07220</name>
</gene>
<organism evidence="3 4">
    <name type="scientific">Shewanella intestini</name>
    <dbReference type="NCBI Taxonomy" id="2017544"/>
    <lineage>
        <taxon>Bacteria</taxon>
        <taxon>Pseudomonadati</taxon>
        <taxon>Pseudomonadota</taxon>
        <taxon>Gammaproteobacteria</taxon>
        <taxon>Alteromonadales</taxon>
        <taxon>Shewanellaceae</taxon>
        <taxon>Shewanella</taxon>
    </lineage>
</organism>
<dbReference type="SUPFAM" id="SSF54427">
    <property type="entry name" value="NTF2-like"/>
    <property type="match status" value="1"/>
</dbReference>
<dbReference type="InterPro" id="IPR032710">
    <property type="entry name" value="NTF2-like_dom_sf"/>
</dbReference>
<evidence type="ECO:0000313" key="3">
    <source>
        <dbReference type="EMBL" id="MBR9727774.1"/>
    </source>
</evidence>
<evidence type="ECO:0000313" key="4">
    <source>
        <dbReference type="Proteomes" id="UP000811844"/>
    </source>
</evidence>
<dbReference type="InterPro" id="IPR037401">
    <property type="entry name" value="SnoaL-like"/>
</dbReference>
<accession>A0ABS5I168</accession>
<dbReference type="Gene3D" id="3.10.450.50">
    <property type="match status" value="1"/>
</dbReference>
<dbReference type="RefSeq" id="WP_153663801.1">
    <property type="nucleotide sequence ID" value="NZ_JAAIKR010000005.1"/>
</dbReference>
<keyword evidence="1" id="KW-0732">Signal</keyword>
<proteinExistence type="predicted"/>
<evidence type="ECO:0000256" key="1">
    <source>
        <dbReference type="SAM" id="SignalP"/>
    </source>
</evidence>
<reference evidence="3 4" key="1">
    <citation type="submission" date="2020-02" db="EMBL/GenBank/DDBJ databases">
        <title>Shewanella WXL01 sp. nov., a marine bacterium isolated from green algae in Luhuitou Fringing Reef (Northern South China Sea).</title>
        <authorList>
            <person name="Wang X."/>
        </authorList>
    </citation>
    <scope>NUCLEOTIDE SEQUENCE [LARGE SCALE GENOMIC DNA]</scope>
    <source>
        <strain evidence="3 4">MCCC 1A01895</strain>
    </source>
</reference>